<feature type="signal peptide" evidence="7">
    <location>
        <begin position="1"/>
        <end position="28"/>
    </location>
</feature>
<reference evidence="8 9" key="1">
    <citation type="submission" date="2020-03" db="EMBL/GenBank/DDBJ databases">
        <title>Propioniciclava sp. nov., isolated from Hydrophilus acuminatus.</title>
        <authorList>
            <person name="Hyun D.-W."/>
            <person name="Bae J.-W."/>
        </authorList>
    </citation>
    <scope>NUCLEOTIDE SEQUENCE [LARGE SCALE GENOMIC DNA]</scope>
    <source>
        <strain evidence="8 9">HDW11</strain>
    </source>
</reference>
<evidence type="ECO:0000313" key="9">
    <source>
        <dbReference type="Proteomes" id="UP000501058"/>
    </source>
</evidence>
<dbReference type="GO" id="GO:0030313">
    <property type="term" value="C:cell envelope"/>
    <property type="evidence" value="ECO:0007669"/>
    <property type="project" value="UniProtKB-SubCell"/>
</dbReference>
<dbReference type="AlphaFoldDB" id="A0A6G7Y9N5"/>
<keyword evidence="3" id="KW-0813">Transport</keyword>
<comment type="subcellular location">
    <subcellularLocation>
        <location evidence="1">Cell envelope</location>
    </subcellularLocation>
</comment>
<dbReference type="RefSeq" id="WP_166234572.1">
    <property type="nucleotide sequence ID" value="NZ_CP049865.1"/>
</dbReference>
<evidence type="ECO:0000256" key="1">
    <source>
        <dbReference type="ARBA" id="ARBA00004196"/>
    </source>
</evidence>
<keyword evidence="9" id="KW-1185">Reference proteome</keyword>
<evidence type="ECO:0000313" key="8">
    <source>
        <dbReference type="EMBL" id="QIK73503.1"/>
    </source>
</evidence>
<dbReference type="PANTHER" id="PTHR43649:SF28">
    <property type="entry name" value="BINDING PROTEIN COMPONENT OF ABC SUGAR TRANSPORTER-RELATED"/>
    <property type="match status" value="1"/>
</dbReference>
<sequence>MRLKSLIAAGLAGMIALAGCASPGGQTAAPTGGGGATTPAAAGGGDVGVFTWWAEGSEKVGLEALQKVFKEKYPKNTFVNLAVAGGAGSNAKAKLAADLKNNNPPDSFQGHAGAELFDYIQAGQIEPVNDVMDGLGGAKVFPKNLLDLITVDGKIYSVPSNVHRSNVVWSNPTVLAKANIGAEAPASLDAWLADMQKLKDAGVQTPLAVGTAPWTQLHLFESVLLSELGTDGYVQLFSDGDWTSEKVKSAVDKFGKLLSFANTGGADDWPQATDMVIDGKAAYNVMGDWAVAQFTEKGKKEKTDYLYWPTPGTDGTFLFLADSFTLPKGAKNASGAKDWLNTVGSAEGQKAFNLAKGSIPARTDVSVSDFPAYQQSAMKSFQSDKIAPSIAHGAAAQQAWSSDITTALSKYVTDKDAAAFVTALGAAASKNR</sequence>
<dbReference type="Proteomes" id="UP000501058">
    <property type="component" value="Chromosome"/>
</dbReference>
<evidence type="ECO:0000256" key="5">
    <source>
        <dbReference type="ARBA" id="ARBA00049629"/>
    </source>
</evidence>
<dbReference type="PANTHER" id="PTHR43649">
    <property type="entry name" value="ARABINOSE-BINDING PROTEIN-RELATED"/>
    <property type="match status" value="1"/>
</dbReference>
<protein>
    <recommendedName>
        <fullName evidence="6">Probable sugar-binding periplasmic protein</fullName>
    </recommendedName>
</protein>
<keyword evidence="4 7" id="KW-0732">Signal</keyword>
<name>A0A6G7Y9N5_9ACTN</name>
<dbReference type="InterPro" id="IPR006059">
    <property type="entry name" value="SBP"/>
</dbReference>
<organism evidence="8 9">
    <name type="scientific">Propioniciclava coleopterorum</name>
    <dbReference type="NCBI Taxonomy" id="2714937"/>
    <lineage>
        <taxon>Bacteria</taxon>
        <taxon>Bacillati</taxon>
        <taxon>Actinomycetota</taxon>
        <taxon>Actinomycetes</taxon>
        <taxon>Propionibacteriales</taxon>
        <taxon>Propionibacteriaceae</taxon>
        <taxon>Propioniciclava</taxon>
    </lineage>
</organism>
<evidence type="ECO:0000256" key="7">
    <source>
        <dbReference type="SAM" id="SignalP"/>
    </source>
</evidence>
<dbReference type="Gene3D" id="3.40.190.10">
    <property type="entry name" value="Periplasmic binding protein-like II"/>
    <property type="match status" value="2"/>
</dbReference>
<gene>
    <name evidence="8" type="ORF">G7070_16095</name>
</gene>
<dbReference type="EMBL" id="CP049865">
    <property type="protein sequence ID" value="QIK73503.1"/>
    <property type="molecule type" value="Genomic_DNA"/>
</dbReference>
<dbReference type="InterPro" id="IPR050490">
    <property type="entry name" value="Bact_solute-bd_prot1"/>
</dbReference>
<feature type="chain" id="PRO_5026358609" description="Probable sugar-binding periplasmic protein" evidence="7">
    <location>
        <begin position="29"/>
        <end position="432"/>
    </location>
</feature>
<evidence type="ECO:0000256" key="2">
    <source>
        <dbReference type="ARBA" id="ARBA00008520"/>
    </source>
</evidence>
<proteinExistence type="inferred from homology"/>
<evidence type="ECO:0000256" key="6">
    <source>
        <dbReference type="ARBA" id="ARBA00049753"/>
    </source>
</evidence>
<evidence type="ECO:0000256" key="3">
    <source>
        <dbReference type="ARBA" id="ARBA00022448"/>
    </source>
</evidence>
<comment type="function">
    <text evidence="5">Part of a binding-protein-dependent transport system for a sugar.</text>
</comment>
<dbReference type="KEGG" id="prv:G7070_16095"/>
<comment type="similarity">
    <text evidence="2">Belongs to the bacterial solute-binding protein 1 family.</text>
</comment>
<dbReference type="SUPFAM" id="SSF53850">
    <property type="entry name" value="Periplasmic binding protein-like II"/>
    <property type="match status" value="1"/>
</dbReference>
<dbReference type="Pfam" id="PF01547">
    <property type="entry name" value="SBP_bac_1"/>
    <property type="match status" value="1"/>
</dbReference>
<accession>A0A6G7Y9N5</accession>
<dbReference type="PROSITE" id="PS51257">
    <property type="entry name" value="PROKAR_LIPOPROTEIN"/>
    <property type="match status" value="1"/>
</dbReference>
<evidence type="ECO:0000256" key="4">
    <source>
        <dbReference type="ARBA" id="ARBA00022729"/>
    </source>
</evidence>